<dbReference type="Proteomes" id="UP001320706">
    <property type="component" value="Unassembled WGS sequence"/>
</dbReference>
<accession>A0ACC3S9L0</accession>
<gene>
    <name evidence="1" type="ORF">M8818_005159</name>
</gene>
<reference evidence="1" key="1">
    <citation type="submission" date="2024-02" db="EMBL/GenBank/DDBJ databases">
        <title>Metagenome Assembled Genome of Zalaria obscura JY119.</title>
        <authorList>
            <person name="Vighnesh L."/>
            <person name="Jagadeeshwari U."/>
            <person name="Venkata Ramana C."/>
            <person name="Sasikala C."/>
        </authorList>
    </citation>
    <scope>NUCLEOTIDE SEQUENCE</scope>
    <source>
        <strain evidence="1">JY119</strain>
    </source>
</reference>
<evidence type="ECO:0000313" key="2">
    <source>
        <dbReference type="Proteomes" id="UP001320706"/>
    </source>
</evidence>
<comment type="caution">
    <text evidence="1">The sequence shown here is derived from an EMBL/GenBank/DDBJ whole genome shotgun (WGS) entry which is preliminary data.</text>
</comment>
<proteinExistence type="predicted"/>
<sequence>MSYTTQQEFVTKPCLYLDFQILSDLHLELASQHEDYDFGVSAPYLILAGDIGRLINHDAYLSFLRRQSARYDHVYLVLGNHEFYGSSYREGLARAESLTNDPSLNGKVTLLHRQSADVHHPRQPSAPPVTILGCTLWSHIPETDAEIVRGKVKDYKNIDGWTVAEHNRAHSEDLTWLRETLARAKGADYSADIAGSGRRTIVVTHHAPIKAGASSPRHADNSWTSAFATDLPELLCSEAAALVRHIHWWIFGHTHYSTEFIQNGIRVVSNQRGYVLPGGEDHRQKQDAFNAERVIRVRLNPE</sequence>
<name>A0ACC3S9L0_9PEZI</name>
<dbReference type="EMBL" id="JAMKPW020000028">
    <property type="protein sequence ID" value="KAK8204314.1"/>
    <property type="molecule type" value="Genomic_DNA"/>
</dbReference>
<keyword evidence="2" id="KW-1185">Reference proteome</keyword>
<evidence type="ECO:0000313" key="1">
    <source>
        <dbReference type="EMBL" id="KAK8204314.1"/>
    </source>
</evidence>
<organism evidence="1 2">
    <name type="scientific">Zalaria obscura</name>
    <dbReference type="NCBI Taxonomy" id="2024903"/>
    <lineage>
        <taxon>Eukaryota</taxon>
        <taxon>Fungi</taxon>
        <taxon>Dikarya</taxon>
        <taxon>Ascomycota</taxon>
        <taxon>Pezizomycotina</taxon>
        <taxon>Dothideomycetes</taxon>
        <taxon>Dothideomycetidae</taxon>
        <taxon>Dothideales</taxon>
        <taxon>Zalariaceae</taxon>
        <taxon>Zalaria</taxon>
    </lineage>
</organism>
<protein>
    <submittedName>
        <fullName evidence="1">Uncharacterized protein</fullName>
    </submittedName>
</protein>